<proteinExistence type="predicted"/>
<evidence type="ECO:0000256" key="1">
    <source>
        <dbReference type="SAM" id="Phobius"/>
    </source>
</evidence>
<feature type="transmembrane region" description="Helical" evidence="1">
    <location>
        <begin position="31"/>
        <end position="51"/>
    </location>
</feature>
<protein>
    <submittedName>
        <fullName evidence="2">DUF6122 family protein</fullName>
    </submittedName>
</protein>
<keyword evidence="1" id="KW-0812">Transmembrane</keyword>
<dbReference type="Proteomes" id="UP001327027">
    <property type="component" value="Unassembled WGS sequence"/>
</dbReference>
<accession>A0ABU5ZYS6</accession>
<evidence type="ECO:0000313" key="3">
    <source>
        <dbReference type="Proteomes" id="UP001327027"/>
    </source>
</evidence>
<dbReference type="EMBL" id="JAYKLX010000007">
    <property type="protein sequence ID" value="MEB3347065.1"/>
    <property type="molecule type" value="Genomic_DNA"/>
</dbReference>
<gene>
    <name evidence="2" type="ORF">U6A24_16450</name>
</gene>
<dbReference type="Pfam" id="PF19617">
    <property type="entry name" value="DUF6122"/>
    <property type="match status" value="1"/>
</dbReference>
<name>A0ABU5ZYS6_9FLAO</name>
<reference evidence="2 3" key="1">
    <citation type="journal article" date="2013" name="Int. J. Syst. Evol. Microbiol.">
        <title>Aquimarina gracilis sp. nov., isolated from the gut microflora of a mussel, Mytilus coruscus, and emended description of Aquimarina spongiae.</title>
        <authorList>
            <person name="Park S.C."/>
            <person name="Choe H.N."/>
            <person name="Baik K.S."/>
            <person name="Seong C.N."/>
        </authorList>
    </citation>
    <scope>NUCLEOTIDE SEQUENCE [LARGE SCALE GENOMIC DNA]</scope>
    <source>
        <strain evidence="2 3">PSC32</strain>
    </source>
</reference>
<keyword evidence="1" id="KW-0472">Membrane</keyword>
<keyword evidence="1" id="KW-1133">Transmembrane helix</keyword>
<feature type="transmembrane region" description="Helical" evidence="1">
    <location>
        <begin position="6"/>
        <end position="24"/>
    </location>
</feature>
<sequence length="102" mass="11895">MLRSVIHYGLHLVIPLFIAIFFFPKQWKKTYIIFLASMIVDIDHLFASPIFDPNRCSVGFHPLHSYSAIAAYITLLIPPKTRVFGFALLWHIITDQIDCWMM</sequence>
<evidence type="ECO:0000313" key="2">
    <source>
        <dbReference type="EMBL" id="MEB3347065.1"/>
    </source>
</evidence>
<organism evidence="2 3">
    <name type="scientific">Aquimarina gracilis</name>
    <dbReference type="NCBI Taxonomy" id="874422"/>
    <lineage>
        <taxon>Bacteria</taxon>
        <taxon>Pseudomonadati</taxon>
        <taxon>Bacteroidota</taxon>
        <taxon>Flavobacteriia</taxon>
        <taxon>Flavobacteriales</taxon>
        <taxon>Flavobacteriaceae</taxon>
        <taxon>Aquimarina</taxon>
    </lineage>
</organism>
<keyword evidence="3" id="KW-1185">Reference proteome</keyword>
<dbReference type="RefSeq" id="WP_324181086.1">
    <property type="nucleotide sequence ID" value="NZ_BAABAW010000020.1"/>
</dbReference>
<dbReference type="InterPro" id="IPR046125">
    <property type="entry name" value="DUF6122"/>
</dbReference>
<comment type="caution">
    <text evidence="2">The sequence shown here is derived from an EMBL/GenBank/DDBJ whole genome shotgun (WGS) entry which is preliminary data.</text>
</comment>
<feature type="transmembrane region" description="Helical" evidence="1">
    <location>
        <begin position="71"/>
        <end position="93"/>
    </location>
</feature>